<proteinExistence type="inferred from homology"/>
<evidence type="ECO:0000313" key="17">
    <source>
        <dbReference type="EMBL" id="KAJ5216141.1"/>
    </source>
</evidence>
<dbReference type="Gene3D" id="1.25.40.90">
    <property type="match status" value="1"/>
</dbReference>
<reference evidence="17" key="2">
    <citation type="journal article" date="2023" name="IMA Fungus">
        <title>Comparative genomic study of the Penicillium genus elucidates a diverse pangenome and 15 lateral gene transfer events.</title>
        <authorList>
            <person name="Petersen C."/>
            <person name="Sorensen T."/>
            <person name="Nielsen M.R."/>
            <person name="Sondergaard T.E."/>
            <person name="Sorensen J.L."/>
            <person name="Fitzpatrick D.A."/>
            <person name="Frisvad J.C."/>
            <person name="Nielsen K.L."/>
        </authorList>
    </citation>
    <scope>NUCLEOTIDE SEQUENCE</scope>
    <source>
        <strain evidence="17">IBT 15544</strain>
    </source>
</reference>
<evidence type="ECO:0000256" key="2">
    <source>
        <dbReference type="ARBA" id="ARBA00004125"/>
    </source>
</evidence>
<dbReference type="CDD" id="cd21385">
    <property type="entry name" value="GAT_Vps27"/>
    <property type="match status" value="1"/>
</dbReference>
<dbReference type="EMBL" id="JAPQKR010000005">
    <property type="protein sequence ID" value="KAJ5216141.1"/>
    <property type="molecule type" value="Genomic_DNA"/>
</dbReference>
<dbReference type="InterPro" id="IPR008942">
    <property type="entry name" value="ENTH_VHS"/>
</dbReference>
<dbReference type="Pfam" id="PF00790">
    <property type="entry name" value="VHS"/>
    <property type="match status" value="1"/>
</dbReference>
<feature type="compositionally biased region" description="Low complexity" evidence="14">
    <location>
        <begin position="641"/>
        <end position="650"/>
    </location>
</feature>
<dbReference type="CDD" id="cd16979">
    <property type="entry name" value="VHS_Vps27"/>
    <property type="match status" value="1"/>
</dbReference>
<dbReference type="PIRSF" id="PIRSF036956">
    <property type="entry name" value="Hrs_Vps27"/>
    <property type="match status" value="1"/>
</dbReference>
<evidence type="ECO:0000256" key="10">
    <source>
        <dbReference type="ARBA" id="ARBA00022833"/>
    </source>
</evidence>
<dbReference type="SUPFAM" id="SSF48464">
    <property type="entry name" value="ENTH/VHS domain"/>
    <property type="match status" value="1"/>
</dbReference>
<dbReference type="InterPro" id="IPR000306">
    <property type="entry name" value="Znf_FYVE"/>
</dbReference>
<comment type="subcellular location">
    <subcellularLocation>
        <location evidence="2 12">Endosome membrane</location>
        <topology evidence="2 12">Peripheral membrane protein</topology>
        <orientation evidence="2 12">Cytoplasmic side</orientation>
    </subcellularLocation>
</comment>
<gene>
    <name evidence="17" type="ORF">N7498_002548</name>
</gene>
<dbReference type="Gene3D" id="3.30.40.10">
    <property type="entry name" value="Zinc/RING finger domain, C3HC4 (zinc finger)"/>
    <property type="match status" value="1"/>
</dbReference>
<evidence type="ECO:0000256" key="7">
    <source>
        <dbReference type="ARBA" id="ARBA00022737"/>
    </source>
</evidence>
<evidence type="ECO:0000256" key="8">
    <source>
        <dbReference type="ARBA" id="ARBA00022753"/>
    </source>
</evidence>
<dbReference type="GO" id="GO:0008270">
    <property type="term" value="F:zinc ion binding"/>
    <property type="evidence" value="ECO:0007669"/>
    <property type="project" value="UniProtKB-KW"/>
</dbReference>
<dbReference type="SMART" id="SM00288">
    <property type="entry name" value="VHS"/>
    <property type="match status" value="1"/>
</dbReference>
<dbReference type="Pfam" id="PF21356">
    <property type="entry name" value="Vps27_GAT-like"/>
    <property type="match status" value="1"/>
</dbReference>
<dbReference type="GO" id="GO:0043130">
    <property type="term" value="F:ubiquitin binding"/>
    <property type="evidence" value="ECO:0007669"/>
    <property type="project" value="InterPro"/>
</dbReference>
<dbReference type="GO" id="GO:0043328">
    <property type="term" value="P:protein transport to vacuole involved in ubiquitin-dependent protein catabolic process via the multivesicular body sorting pathway"/>
    <property type="evidence" value="ECO:0007669"/>
    <property type="project" value="TreeGrafter"/>
</dbReference>
<dbReference type="Pfam" id="PF02809">
    <property type="entry name" value="UIM"/>
    <property type="match status" value="2"/>
</dbReference>
<dbReference type="CDD" id="cd15735">
    <property type="entry name" value="FYVE_spVPS27p_like"/>
    <property type="match status" value="1"/>
</dbReference>
<feature type="compositionally biased region" description="Polar residues" evidence="14">
    <location>
        <begin position="495"/>
        <end position="508"/>
    </location>
</feature>
<evidence type="ECO:0000256" key="9">
    <source>
        <dbReference type="ARBA" id="ARBA00022771"/>
    </source>
</evidence>
<feature type="compositionally biased region" description="Polar residues" evidence="14">
    <location>
        <begin position="553"/>
        <end position="582"/>
    </location>
</feature>
<keyword evidence="7" id="KW-0677">Repeat</keyword>
<dbReference type="OrthoDB" id="957735at2759"/>
<feature type="region of interest" description="Disordered" evidence="14">
    <location>
        <begin position="494"/>
        <end position="691"/>
    </location>
</feature>
<evidence type="ECO:0000256" key="12">
    <source>
        <dbReference type="PIRNR" id="PIRNR036956"/>
    </source>
</evidence>
<dbReference type="RefSeq" id="XP_058311954.1">
    <property type="nucleotide sequence ID" value="XM_058449610.1"/>
</dbReference>
<dbReference type="SMART" id="SM00064">
    <property type="entry name" value="FYVE"/>
    <property type="match status" value="1"/>
</dbReference>
<comment type="caution">
    <text evidence="17">The sequence shown here is derived from an EMBL/GenBank/DDBJ whole genome shotgun (WGS) entry which is preliminary data.</text>
</comment>
<feature type="domain" description="FYVE-type" evidence="15">
    <location>
        <begin position="165"/>
        <end position="225"/>
    </location>
</feature>
<dbReference type="PROSITE" id="PS50178">
    <property type="entry name" value="ZF_FYVE"/>
    <property type="match status" value="1"/>
</dbReference>
<dbReference type="PROSITE" id="PS50330">
    <property type="entry name" value="UIM"/>
    <property type="match status" value="2"/>
</dbReference>
<dbReference type="PROSITE" id="PS50179">
    <property type="entry name" value="VHS"/>
    <property type="match status" value="1"/>
</dbReference>
<feature type="compositionally biased region" description="Low complexity" evidence="14">
    <location>
        <begin position="667"/>
        <end position="682"/>
    </location>
</feature>
<evidence type="ECO:0000256" key="4">
    <source>
        <dbReference type="ARBA" id="ARBA00011446"/>
    </source>
</evidence>
<keyword evidence="10" id="KW-0862">Zinc</keyword>
<dbReference type="FunFam" id="1.20.5.1940:FF:000001">
    <property type="entry name" value="Vacuolar protein sorting-associated protein 27"/>
    <property type="match status" value="1"/>
</dbReference>
<dbReference type="GO" id="GO:0006623">
    <property type="term" value="P:protein targeting to vacuole"/>
    <property type="evidence" value="ECO:0007669"/>
    <property type="project" value="TreeGrafter"/>
</dbReference>
<dbReference type="PANTHER" id="PTHR47794">
    <property type="entry name" value="VACUOLAR PROTEIN SORTING-ASSOCIATED PROTEIN 27"/>
    <property type="match status" value="1"/>
</dbReference>
<dbReference type="PANTHER" id="PTHR47794:SF1">
    <property type="entry name" value="VACUOLAR PROTEIN SORTING-ASSOCIATED PROTEIN 27"/>
    <property type="match status" value="1"/>
</dbReference>
<feature type="compositionally biased region" description="Polar residues" evidence="14">
    <location>
        <begin position="341"/>
        <end position="355"/>
    </location>
</feature>
<evidence type="ECO:0000256" key="1">
    <source>
        <dbReference type="ARBA" id="ARBA00003067"/>
    </source>
</evidence>
<organism evidence="17 18">
    <name type="scientific">Penicillium cinerascens</name>
    <dbReference type="NCBI Taxonomy" id="70096"/>
    <lineage>
        <taxon>Eukaryota</taxon>
        <taxon>Fungi</taxon>
        <taxon>Dikarya</taxon>
        <taxon>Ascomycota</taxon>
        <taxon>Pezizomycotina</taxon>
        <taxon>Eurotiomycetes</taxon>
        <taxon>Eurotiomycetidae</taxon>
        <taxon>Eurotiales</taxon>
        <taxon>Aspergillaceae</taxon>
        <taxon>Penicillium</taxon>
    </lineage>
</organism>
<dbReference type="InterPro" id="IPR003903">
    <property type="entry name" value="UIM_dom"/>
</dbReference>
<comment type="subunit">
    <text evidence="4 12">Component of the ESCRT-0 complex composed of HSE1 and VPS27.</text>
</comment>
<dbReference type="Pfam" id="PF01363">
    <property type="entry name" value="FYVE"/>
    <property type="match status" value="1"/>
</dbReference>
<evidence type="ECO:0000259" key="15">
    <source>
        <dbReference type="PROSITE" id="PS50178"/>
    </source>
</evidence>
<keyword evidence="6" id="KW-0479">Metal-binding</keyword>
<dbReference type="FunFam" id="1.25.40.90:FF:000031">
    <property type="entry name" value="Vacuolar protein sorting-associated protein 27"/>
    <property type="match status" value="1"/>
</dbReference>
<dbReference type="InterPro" id="IPR017455">
    <property type="entry name" value="Znf_FYVE-rel"/>
</dbReference>
<dbReference type="InterPro" id="IPR011011">
    <property type="entry name" value="Znf_FYVE_PHD"/>
</dbReference>
<evidence type="ECO:0000259" key="16">
    <source>
        <dbReference type="PROSITE" id="PS50179"/>
    </source>
</evidence>
<evidence type="ECO:0000313" key="18">
    <source>
        <dbReference type="Proteomes" id="UP001150904"/>
    </source>
</evidence>
<dbReference type="GO" id="GO:0032266">
    <property type="term" value="F:phosphatidylinositol-3-phosphate binding"/>
    <property type="evidence" value="ECO:0007669"/>
    <property type="project" value="TreeGrafter"/>
</dbReference>
<dbReference type="SMART" id="SM00726">
    <property type="entry name" value="UIM"/>
    <property type="match status" value="2"/>
</dbReference>
<dbReference type="GeneID" id="83176911"/>
<dbReference type="InterPro" id="IPR049425">
    <property type="entry name" value="Vps27_GAT-like"/>
</dbReference>
<keyword evidence="8 12" id="KW-0967">Endosome</keyword>
<dbReference type="InterPro" id="IPR013083">
    <property type="entry name" value="Znf_RING/FYVE/PHD"/>
</dbReference>
<keyword evidence="9 13" id="KW-0863">Zinc-finger</keyword>
<reference evidence="17" key="1">
    <citation type="submission" date="2022-12" db="EMBL/GenBank/DDBJ databases">
        <authorList>
            <person name="Petersen C."/>
        </authorList>
    </citation>
    <scope>NUCLEOTIDE SEQUENCE</scope>
    <source>
        <strain evidence="17">IBT 15544</strain>
    </source>
</reference>
<feature type="region of interest" description="Disordered" evidence="14">
    <location>
        <begin position="341"/>
        <end position="364"/>
    </location>
</feature>
<evidence type="ECO:0000256" key="14">
    <source>
        <dbReference type="SAM" id="MobiDB-lite"/>
    </source>
</evidence>
<dbReference type="Gene3D" id="1.20.5.1940">
    <property type="match status" value="1"/>
</dbReference>
<dbReference type="GO" id="GO:0010008">
    <property type="term" value="C:endosome membrane"/>
    <property type="evidence" value="ECO:0007669"/>
    <property type="project" value="UniProtKB-SubCell"/>
</dbReference>
<name>A0A9W9TB81_9EURO</name>
<dbReference type="Gene3D" id="6.10.140.100">
    <property type="match status" value="1"/>
</dbReference>
<dbReference type="AlphaFoldDB" id="A0A9W9TB81"/>
<comment type="function">
    <text evidence="1 12">Component of the ESCRT-0 complex which is the sorting receptor for ubiquitinated cargo proteins at the multivesicular body (MVB) and recruits ESCRT-I to the MVB outer membrane.</text>
</comment>
<sequence length="691" mass="75484">MAGWFSSASPLDEQIERATSSSLEDIALNLEISDMVRSKSVQPKEAMKALKRRLENRNPNIQLATLKLTDTCVKNGGTHFLAEIASREFMDNLVSLLKAEGAPLNPEVQRKVLELIQNWAMAAQGRMDLTYVGETYRKLQSEGFQFPPKTEMSGSMLESNAPPEWIDSDVCMRCRTAFSFMNRKHHCRNCGNVFDAQCSSKTIPLPHLGILTPVRVDDGCYTKLTSKSFTPSGVSDRTAFKNQSISKSNAMEPRAAKADKSFDDDLRRALQMSLEEAEGRGPSGFVPQTGNAPAPAPASAQEAPGPSDVDEEDADLKAAIEASLRDMEEHKQNHAAVLKNNAQPSSAAHDSSSTPTPLPKNPYELSPVEAENIHLFSTLVDRLQHQPPGTILREPQIQELYESIGTLRPKLARSYGETMSKHDTLLDLHSKLSTVVRYYDRMLEERLSSAYSQQNLGYGGSQYYGMGAMPAQVPDIKSGAENFYYGNAADPAPQPNTAYAPQQLNSNGYEAPPAGLANPVYPAQAQRGPPTESHNNAWSHSPYPSLGSPPPTNNAVPSHAASGSSQYYTPQADQDPAKQQFSEPPYQPSPIMRRDSHYQPSAPPSAAEPHSPDHMQSPTYSTVPPAGPAAYQQPSGPPPQSYYYHPQQPSTVPAYPQVPTGQPGAYPDAQQQPPASHQQPARPVEESLIEL</sequence>
<dbReference type="InterPro" id="IPR017073">
    <property type="entry name" value="HGS/VPS27"/>
</dbReference>
<keyword evidence="18" id="KW-1185">Reference proteome</keyword>
<dbReference type="InterPro" id="IPR002014">
    <property type="entry name" value="VHS_dom"/>
</dbReference>
<evidence type="ECO:0000256" key="13">
    <source>
        <dbReference type="PROSITE-ProRule" id="PRU00091"/>
    </source>
</evidence>
<accession>A0A9W9TB81</accession>
<feature type="compositionally biased region" description="Low complexity" evidence="14">
    <location>
        <begin position="297"/>
        <end position="306"/>
    </location>
</feature>
<evidence type="ECO:0000256" key="3">
    <source>
        <dbReference type="ARBA" id="ARBA00008597"/>
    </source>
</evidence>
<feature type="region of interest" description="Disordered" evidence="14">
    <location>
        <begin position="275"/>
        <end position="312"/>
    </location>
</feature>
<protein>
    <recommendedName>
        <fullName evidence="5 12">Vacuolar protein sorting-associated protein 27</fullName>
    </recommendedName>
</protein>
<feature type="domain" description="VHS" evidence="16">
    <location>
        <begin position="24"/>
        <end position="147"/>
    </location>
</feature>
<dbReference type="FunFam" id="3.30.40.10:FF:000161">
    <property type="entry name" value="Vacuolar protein sorting-associated protein 27"/>
    <property type="match status" value="1"/>
</dbReference>
<dbReference type="SUPFAM" id="SSF57903">
    <property type="entry name" value="FYVE/PHD zinc finger"/>
    <property type="match status" value="1"/>
</dbReference>
<keyword evidence="11 12" id="KW-0472">Membrane</keyword>
<evidence type="ECO:0000256" key="11">
    <source>
        <dbReference type="ARBA" id="ARBA00023136"/>
    </source>
</evidence>
<evidence type="ECO:0000256" key="5">
    <source>
        <dbReference type="ARBA" id="ARBA00017753"/>
    </source>
</evidence>
<dbReference type="GO" id="GO:0033565">
    <property type="term" value="C:ESCRT-0 complex"/>
    <property type="evidence" value="ECO:0007669"/>
    <property type="project" value="TreeGrafter"/>
</dbReference>
<comment type="similarity">
    <text evidence="3 12">Belongs to the VPS27 family.</text>
</comment>
<evidence type="ECO:0000256" key="6">
    <source>
        <dbReference type="ARBA" id="ARBA00022723"/>
    </source>
</evidence>
<dbReference type="Proteomes" id="UP001150904">
    <property type="component" value="Unassembled WGS sequence"/>
</dbReference>